<reference evidence="1 2" key="1">
    <citation type="submission" date="2018-04" db="EMBL/GenBank/DDBJ databases">
        <authorList>
            <person name="Go L.Y."/>
            <person name="Mitchell J.A."/>
        </authorList>
    </citation>
    <scope>NUCLEOTIDE SEQUENCE [LARGE SCALE GENOMIC DNA]</scope>
    <source>
        <strain evidence="1">ULC066bin1</strain>
    </source>
</reference>
<protein>
    <submittedName>
        <fullName evidence="1">Uncharacterized protein</fullName>
    </submittedName>
</protein>
<name>A0A2W4Y9M8_9CYAN</name>
<accession>A0A2W4Y9M8</accession>
<dbReference type="Proteomes" id="UP000249467">
    <property type="component" value="Unassembled WGS sequence"/>
</dbReference>
<dbReference type="AlphaFoldDB" id="A0A2W4Y9M8"/>
<gene>
    <name evidence="1" type="ORF">DCF19_02745</name>
</gene>
<organism evidence="1 2">
    <name type="scientific">Pseudanabaena frigida</name>
    <dbReference type="NCBI Taxonomy" id="945775"/>
    <lineage>
        <taxon>Bacteria</taxon>
        <taxon>Bacillati</taxon>
        <taxon>Cyanobacteriota</taxon>
        <taxon>Cyanophyceae</taxon>
        <taxon>Pseudanabaenales</taxon>
        <taxon>Pseudanabaenaceae</taxon>
        <taxon>Pseudanabaena</taxon>
    </lineage>
</organism>
<sequence length="184" mass="20764">MLDRATITVAISLCPEEAVCYLARVYSTLVIFNPPEFLKTSTESRVLIHSLGYPDHHDSAHTCRQLMDEFGFDTDTFPACAIQGLATIASIFPCDRDKLEVDFELDRHLDIAPTSLIDIQSRVQDQGQAAWLVQLKDTYFLQEPIYDVLPPMHIATGDVWLPQNTSHVEDFHNALSCDILRSKV</sequence>
<evidence type="ECO:0000313" key="1">
    <source>
        <dbReference type="EMBL" id="PZO44141.1"/>
    </source>
</evidence>
<proteinExistence type="predicted"/>
<dbReference type="EMBL" id="QBML01000003">
    <property type="protein sequence ID" value="PZO44141.1"/>
    <property type="molecule type" value="Genomic_DNA"/>
</dbReference>
<reference evidence="1 2" key="2">
    <citation type="submission" date="2018-06" db="EMBL/GenBank/DDBJ databases">
        <title>Metagenomic assembly of (sub)arctic Cyanobacteria and their associated microbiome from non-axenic cultures.</title>
        <authorList>
            <person name="Baurain D."/>
        </authorList>
    </citation>
    <scope>NUCLEOTIDE SEQUENCE [LARGE SCALE GENOMIC DNA]</scope>
    <source>
        <strain evidence="1">ULC066bin1</strain>
    </source>
</reference>
<evidence type="ECO:0000313" key="2">
    <source>
        <dbReference type="Proteomes" id="UP000249467"/>
    </source>
</evidence>
<comment type="caution">
    <text evidence="1">The sequence shown here is derived from an EMBL/GenBank/DDBJ whole genome shotgun (WGS) entry which is preliminary data.</text>
</comment>